<organism evidence="7 8">
    <name type="scientific">Coemansia pectinata</name>
    <dbReference type="NCBI Taxonomy" id="1052879"/>
    <lineage>
        <taxon>Eukaryota</taxon>
        <taxon>Fungi</taxon>
        <taxon>Fungi incertae sedis</taxon>
        <taxon>Zoopagomycota</taxon>
        <taxon>Kickxellomycotina</taxon>
        <taxon>Kickxellomycetes</taxon>
        <taxon>Kickxellales</taxon>
        <taxon>Kickxellaceae</taxon>
        <taxon>Coemansia</taxon>
    </lineage>
</organism>
<dbReference type="SUPFAM" id="SSF57850">
    <property type="entry name" value="RING/U-box"/>
    <property type="match status" value="4"/>
</dbReference>
<dbReference type="InterPro" id="IPR000433">
    <property type="entry name" value="Znf_ZZ"/>
</dbReference>
<evidence type="ECO:0000256" key="5">
    <source>
        <dbReference type="SAM" id="MobiDB-lite"/>
    </source>
</evidence>
<dbReference type="FunFam" id="3.30.60.90:FF:000007">
    <property type="entry name" value="Next to BRCA1 gene 1 protein"/>
    <property type="match status" value="1"/>
</dbReference>
<dbReference type="Gene3D" id="3.30.60.90">
    <property type="match status" value="4"/>
</dbReference>
<feature type="compositionally biased region" description="Low complexity" evidence="5">
    <location>
        <begin position="510"/>
        <end position="520"/>
    </location>
</feature>
<evidence type="ECO:0000256" key="2">
    <source>
        <dbReference type="ARBA" id="ARBA00022771"/>
    </source>
</evidence>
<feature type="region of interest" description="Disordered" evidence="5">
    <location>
        <begin position="310"/>
        <end position="342"/>
    </location>
</feature>
<dbReference type="Pfam" id="PF16158">
    <property type="entry name" value="N_BRCA1_IG"/>
    <property type="match status" value="1"/>
</dbReference>
<dbReference type="InterPro" id="IPR043145">
    <property type="entry name" value="Znf_ZZ_sf"/>
</dbReference>
<dbReference type="CDD" id="cd02340">
    <property type="entry name" value="ZZ_NBR1_like"/>
    <property type="match status" value="2"/>
</dbReference>
<dbReference type="EMBL" id="JANBUH010000342">
    <property type="protein sequence ID" value="KAJ2751912.1"/>
    <property type="molecule type" value="Genomic_DNA"/>
</dbReference>
<feature type="compositionally biased region" description="Polar residues" evidence="5">
    <location>
        <begin position="492"/>
        <end position="509"/>
    </location>
</feature>
<keyword evidence="1" id="KW-0479">Metal-binding</keyword>
<keyword evidence="8" id="KW-1185">Reference proteome</keyword>
<dbReference type="PROSITE" id="PS01357">
    <property type="entry name" value="ZF_ZZ_1"/>
    <property type="match status" value="2"/>
</dbReference>
<feature type="compositionally biased region" description="Acidic residues" evidence="5">
    <location>
        <begin position="1087"/>
        <end position="1101"/>
    </location>
</feature>
<feature type="domain" description="ZZ-type" evidence="6">
    <location>
        <begin position="530"/>
        <end position="581"/>
    </location>
</feature>
<feature type="compositionally biased region" description="Basic and acidic residues" evidence="5">
    <location>
        <begin position="312"/>
        <end position="322"/>
    </location>
</feature>
<comment type="caution">
    <text evidence="7">The sequence shown here is derived from an EMBL/GenBank/DDBJ whole genome shotgun (WGS) entry which is preliminary data.</text>
</comment>
<name>A0A9W8LAT6_9FUNG</name>
<feature type="region of interest" description="Disordered" evidence="5">
    <location>
        <begin position="1070"/>
        <end position="1101"/>
    </location>
</feature>
<feature type="region of interest" description="Disordered" evidence="5">
    <location>
        <begin position="483"/>
        <end position="528"/>
    </location>
</feature>
<feature type="region of interest" description="Disordered" evidence="5">
    <location>
        <begin position="968"/>
        <end position="1051"/>
    </location>
</feature>
<dbReference type="Proteomes" id="UP001140011">
    <property type="component" value="Unassembled WGS sequence"/>
</dbReference>
<feature type="region of interest" description="Disordered" evidence="5">
    <location>
        <begin position="81"/>
        <end position="113"/>
    </location>
</feature>
<evidence type="ECO:0000256" key="1">
    <source>
        <dbReference type="ARBA" id="ARBA00022723"/>
    </source>
</evidence>
<accession>A0A9W8LAT6</accession>
<keyword evidence="2 4" id="KW-0863">Zinc-finger</keyword>
<dbReference type="SMART" id="SM00291">
    <property type="entry name" value="ZnF_ZZ"/>
    <property type="match status" value="4"/>
</dbReference>
<dbReference type="AlphaFoldDB" id="A0A9W8LAT6"/>
<evidence type="ECO:0000313" key="8">
    <source>
        <dbReference type="Proteomes" id="UP001140011"/>
    </source>
</evidence>
<feature type="domain" description="ZZ-type" evidence="6">
    <location>
        <begin position="349"/>
        <end position="401"/>
    </location>
</feature>
<dbReference type="PANTHER" id="PTHR20930">
    <property type="entry name" value="OVARIAN CARCINOMA ANTIGEN CA125-RELATED"/>
    <property type="match status" value="1"/>
</dbReference>
<dbReference type="InterPro" id="IPR013783">
    <property type="entry name" value="Ig-like_fold"/>
</dbReference>
<evidence type="ECO:0000313" key="7">
    <source>
        <dbReference type="EMBL" id="KAJ2751912.1"/>
    </source>
</evidence>
<dbReference type="PANTHER" id="PTHR20930:SF0">
    <property type="entry name" value="PROTEIN ILRUN"/>
    <property type="match status" value="1"/>
</dbReference>
<feature type="compositionally biased region" description="Low complexity" evidence="5">
    <location>
        <begin position="1070"/>
        <end position="1081"/>
    </location>
</feature>
<dbReference type="GO" id="GO:0005737">
    <property type="term" value="C:cytoplasm"/>
    <property type="evidence" value="ECO:0007669"/>
    <property type="project" value="UniProtKB-ARBA"/>
</dbReference>
<keyword evidence="3" id="KW-0862">Zinc</keyword>
<feature type="compositionally biased region" description="Low complexity" evidence="5">
    <location>
        <begin position="1024"/>
        <end position="1043"/>
    </location>
</feature>
<protein>
    <recommendedName>
        <fullName evidence="6">ZZ-type domain-containing protein</fullName>
    </recommendedName>
</protein>
<evidence type="ECO:0000256" key="4">
    <source>
        <dbReference type="PROSITE-ProRule" id="PRU00228"/>
    </source>
</evidence>
<gene>
    <name evidence="7" type="ORF">GGI19_004173</name>
</gene>
<feature type="compositionally biased region" description="Low complexity" evidence="5">
    <location>
        <begin position="90"/>
        <end position="113"/>
    </location>
</feature>
<sequence length="1117" mass="118520">MPFGPRQLDSAVSQLDEKISELEATITAASNGAQARVSRDLRRAWDSVYNALGYPATSSSPVYRGRAAAFSPPFAPLANVPLEPGESMRSTAATASSSAQPSSSSPSSTSLATGAPATIIGEAEMAKFATSSQCDSCKDNATDILWVCTSCPSRHRMCNQCKEDSHCGASHCLVAWPIRQKTIGDGQYVVCDNCTGAVVGVRWQCKVCASFDMCNDCHNEVGHKHEHKLAMVPYYYSDTAMHPRGTDGYGYTCNSCSGRISAPVFCCLKCPDFHVCAACAHMGKLCTGHDFAAIGLPAAASAAVIVPAKSEVQTRDVSEKEPQPSSSPAPHDRPYHPHMQHSGAQAQGLFSAVCNECSGCITGIRHRCTRCKDYDLCDNCYRRVTHVHPGHGFVHFGPPTKPFTHRQPLRHAATISHSPMQRGHHHLGRVQDRPSRHGFPTHGGMSVCRLVNPPVDGTPPPPMHPRPLGCTLPPLPPIRGCTLPSLLPHPSIATQTQTPRAEVKQQQTDSAQSAERSTSTETEERDSAVHPHVVCDACDFPIVGVRYKCGNCFDFDLCESCESTVKHDENHLFIKMRKYHPTPVSTPMLNGVYPHVGSWVGRAQRPRPTLRSTGEAVAAVATEAISGALAPVSAAAAAAARMIADSAAENARVPAMPTNVTNPAAAADTLPISRGNSVVQSSKYVAIFVEDVTIPDGTPMAPGESFVKIWSVANMGDSEWPKDTMLVHIEGEPTIPGNKKTVPIVVSKRYEQVGIAVDLVAPMQPGRYVSQWRLMTSEGQYFGTGLWCTIVVEEPNPVVTAASVPDVTVVVDTALSAADAAAVVARSADKGKAADVSSSVSELEVFVAVSQEASQSKVTSVASSAIIVDEEAEAKDAVTSTPADTVEDSASVNVDSGTSPVPVANAATMASSVGSSSHAFIATPNESASIESLSNTFVKISADLMSEIRRLDQSIRVLQLRQDMADAASRSGNSMGSSAHGYNPFDITATPAGTSDAPIQAYPPSETPDNAPTVGPHQYANIDLLSSPPLNASAASPPQQPLSDTQSETASMREFYSSAARLEQLLISSRMASGSSSSNSSALTKEDDSEDGNYEANDDFEMVNDFAHLEATSPKDV</sequence>
<dbReference type="OrthoDB" id="661148at2759"/>
<evidence type="ECO:0000256" key="3">
    <source>
        <dbReference type="ARBA" id="ARBA00022833"/>
    </source>
</evidence>
<reference evidence="7" key="1">
    <citation type="submission" date="2022-07" db="EMBL/GenBank/DDBJ databases">
        <title>Phylogenomic reconstructions and comparative analyses of Kickxellomycotina fungi.</title>
        <authorList>
            <person name="Reynolds N.K."/>
            <person name="Stajich J.E."/>
            <person name="Barry K."/>
            <person name="Grigoriev I.V."/>
            <person name="Crous P."/>
            <person name="Smith M.E."/>
        </authorList>
    </citation>
    <scope>NUCLEOTIDE SEQUENCE</scope>
    <source>
        <strain evidence="7">BCRC 34297</strain>
    </source>
</reference>
<proteinExistence type="predicted"/>
<dbReference type="GO" id="GO:0008270">
    <property type="term" value="F:zinc ion binding"/>
    <property type="evidence" value="ECO:0007669"/>
    <property type="project" value="UniProtKB-KW"/>
</dbReference>
<dbReference type="PROSITE" id="PS50135">
    <property type="entry name" value="ZF_ZZ_2"/>
    <property type="match status" value="2"/>
</dbReference>
<dbReference type="GO" id="GO:0070013">
    <property type="term" value="C:intracellular organelle lumen"/>
    <property type="evidence" value="ECO:0007669"/>
    <property type="project" value="UniProtKB-ARBA"/>
</dbReference>
<dbReference type="Pfam" id="PF00569">
    <property type="entry name" value="ZZ"/>
    <property type="match status" value="3"/>
</dbReference>
<dbReference type="CDD" id="cd14947">
    <property type="entry name" value="NBR1_like"/>
    <property type="match status" value="1"/>
</dbReference>
<dbReference type="InterPro" id="IPR032350">
    <property type="entry name" value="Nbr1_FW"/>
</dbReference>
<evidence type="ECO:0000259" key="6">
    <source>
        <dbReference type="PROSITE" id="PS50135"/>
    </source>
</evidence>
<dbReference type="Gene3D" id="2.60.40.10">
    <property type="entry name" value="Immunoglobulins"/>
    <property type="match status" value="1"/>
</dbReference>